<reference evidence="10 11" key="1">
    <citation type="submission" date="2024-10" db="EMBL/GenBank/DDBJ databases">
        <title>Updated reference genomes for cyclostephanoid diatoms.</title>
        <authorList>
            <person name="Roberts W.R."/>
            <person name="Alverson A.J."/>
        </authorList>
    </citation>
    <scope>NUCLEOTIDE SEQUENCE [LARGE SCALE GENOMIC DNA]</scope>
    <source>
        <strain evidence="10 11">AJA228-03</strain>
    </source>
</reference>
<evidence type="ECO:0000313" key="11">
    <source>
        <dbReference type="Proteomes" id="UP001530377"/>
    </source>
</evidence>
<evidence type="ECO:0000256" key="4">
    <source>
        <dbReference type="ARBA" id="ARBA00022528"/>
    </source>
</evidence>
<evidence type="ECO:0000313" key="10">
    <source>
        <dbReference type="EMBL" id="KAL3810204.1"/>
    </source>
</evidence>
<keyword evidence="4" id="KW-0150">Chloroplast</keyword>
<dbReference type="AlphaFoldDB" id="A0ABD3RB05"/>
<dbReference type="GO" id="GO:0009507">
    <property type="term" value="C:chloroplast"/>
    <property type="evidence" value="ECO:0007669"/>
    <property type="project" value="UniProtKB-SubCell"/>
</dbReference>
<comment type="function">
    <text evidence="1">The light-harvesting complex (LHC) functions as a light receptor, it captures and delivers excitation energy to photosystems with which it is closely associated. Energy is transferred from the carotenoid and chlorophyll C (or B) to chlorophyll A and the photosynthetic reaction centers where it is used to synthesize ATP and reducing power.</text>
</comment>
<dbReference type="EMBL" id="JALLPB020000346">
    <property type="protein sequence ID" value="KAL3810204.1"/>
    <property type="molecule type" value="Genomic_DNA"/>
</dbReference>
<keyword evidence="11" id="KW-1185">Reference proteome</keyword>
<name>A0ABD3RB05_9STRA</name>
<keyword evidence="8" id="KW-0157">Chromophore</keyword>
<feature type="binding site" evidence="8">
    <location>
        <position position="184"/>
    </location>
    <ligand>
        <name>chlorophyll a</name>
        <dbReference type="ChEBI" id="CHEBI:58416"/>
        <label>1</label>
    </ligand>
</feature>
<sequence length="195" mass="20839">MKSASIVLALAASSASAFAPAPVKSGTTALNTVWDSYIGGTDFKGGKFQFDPLGLSETYSPLVPFFREAELRHGRTAMLAVVGFIVADFVRIPGDAYSFEAIPKVVDAHDVLLAGPMHQLLLWIGLFDAVITIPSIQATMRGERSPGDFGFKGPDDQKKMAKYELNELLNGRLAMCAIGGIATQTVLTGHGFPYV</sequence>
<dbReference type="GO" id="GO:0030076">
    <property type="term" value="C:light-harvesting complex"/>
    <property type="evidence" value="ECO:0007669"/>
    <property type="project" value="UniProtKB-KW"/>
</dbReference>
<evidence type="ECO:0000256" key="3">
    <source>
        <dbReference type="ARBA" id="ARBA00005933"/>
    </source>
</evidence>
<dbReference type="Pfam" id="PF00504">
    <property type="entry name" value="Chloroa_b-bind"/>
    <property type="match status" value="1"/>
</dbReference>
<organism evidence="10 11">
    <name type="scientific">Cyclostephanos tholiformis</name>
    <dbReference type="NCBI Taxonomy" id="382380"/>
    <lineage>
        <taxon>Eukaryota</taxon>
        <taxon>Sar</taxon>
        <taxon>Stramenopiles</taxon>
        <taxon>Ochrophyta</taxon>
        <taxon>Bacillariophyta</taxon>
        <taxon>Coscinodiscophyceae</taxon>
        <taxon>Thalassiosirophycidae</taxon>
        <taxon>Stephanodiscales</taxon>
        <taxon>Stephanodiscaceae</taxon>
        <taxon>Cyclostephanos</taxon>
    </lineage>
</organism>
<keyword evidence="9" id="KW-0732">Signal</keyword>
<keyword evidence="5" id="KW-0602">Photosynthesis</keyword>
<evidence type="ECO:0000256" key="8">
    <source>
        <dbReference type="PIRSR" id="PIRSR601344-1"/>
    </source>
</evidence>
<feature type="binding site" evidence="8">
    <location>
        <position position="70"/>
    </location>
    <ligand>
        <name>chlorophyll a</name>
        <dbReference type="ChEBI" id="CHEBI:58416"/>
        <label>1</label>
    </ligand>
</feature>
<dbReference type="GO" id="GO:0015979">
    <property type="term" value="P:photosynthesis"/>
    <property type="evidence" value="ECO:0007669"/>
    <property type="project" value="UniProtKB-KW"/>
</dbReference>
<feature type="binding site" evidence="8">
    <location>
        <position position="167"/>
    </location>
    <ligand>
        <name>chlorophyll a</name>
        <dbReference type="ChEBI" id="CHEBI:58416"/>
        <label>1</label>
    </ligand>
</feature>
<keyword evidence="7" id="KW-0437">Light-harvesting polypeptide</keyword>
<feature type="binding site" evidence="8">
    <location>
        <position position="56"/>
    </location>
    <ligand>
        <name>chlorophyll a</name>
        <dbReference type="ChEBI" id="CHEBI:58416"/>
        <label>1</label>
    </ligand>
</feature>
<dbReference type="Proteomes" id="UP001530377">
    <property type="component" value="Unassembled WGS sequence"/>
</dbReference>
<dbReference type="InterPro" id="IPR001344">
    <property type="entry name" value="Chloro_AB-bd_pln"/>
</dbReference>
<feature type="binding site" evidence="8">
    <location>
        <position position="112"/>
    </location>
    <ligand>
        <name>chlorophyll a</name>
        <dbReference type="ChEBI" id="CHEBI:58416"/>
        <label>1</label>
    </ligand>
</feature>
<dbReference type="PANTHER" id="PTHR21649">
    <property type="entry name" value="CHLOROPHYLL A/B BINDING PROTEIN"/>
    <property type="match status" value="1"/>
</dbReference>
<dbReference type="SUPFAM" id="SSF103511">
    <property type="entry name" value="Chlorophyll a-b binding protein"/>
    <property type="match status" value="1"/>
</dbReference>
<keyword evidence="8" id="KW-0148">Chlorophyll</keyword>
<dbReference type="Gene3D" id="1.10.3460.10">
    <property type="entry name" value="Chlorophyll a/b binding protein domain"/>
    <property type="match status" value="1"/>
</dbReference>
<comment type="similarity">
    <text evidence="3">Belongs to the fucoxanthin chlorophyll protein family.</text>
</comment>
<evidence type="ECO:0000256" key="1">
    <source>
        <dbReference type="ARBA" id="ARBA00004022"/>
    </source>
</evidence>
<feature type="binding site" description="axial binding residue" evidence="8">
    <location>
        <position position="75"/>
    </location>
    <ligand>
        <name>chlorophyll b</name>
        <dbReference type="ChEBI" id="CHEBI:61721"/>
        <label>1</label>
    </ligand>
    <ligandPart>
        <name>Mg</name>
        <dbReference type="ChEBI" id="CHEBI:25107"/>
    </ligandPart>
</feature>
<feature type="binding site" evidence="8">
    <location>
        <position position="172"/>
    </location>
    <ligand>
        <name>chlorophyll a</name>
        <dbReference type="ChEBI" id="CHEBI:58416"/>
        <label>1</label>
    </ligand>
</feature>
<comment type="caution">
    <text evidence="10">The sequence shown here is derived from an EMBL/GenBank/DDBJ whole genome shotgun (WGS) entry which is preliminary data.</text>
</comment>
<protein>
    <submittedName>
        <fullName evidence="10">Uncharacterized protein</fullName>
    </submittedName>
</protein>
<evidence type="ECO:0000256" key="9">
    <source>
        <dbReference type="SAM" id="SignalP"/>
    </source>
</evidence>
<evidence type="ECO:0000256" key="5">
    <source>
        <dbReference type="ARBA" id="ARBA00022531"/>
    </source>
</evidence>
<comment type="subcellular location">
    <subcellularLocation>
        <location evidence="2">Plastid</location>
        <location evidence="2">Chloroplast</location>
    </subcellularLocation>
</comment>
<evidence type="ECO:0000256" key="2">
    <source>
        <dbReference type="ARBA" id="ARBA00004229"/>
    </source>
</evidence>
<feature type="binding site" evidence="8">
    <location>
        <position position="170"/>
    </location>
    <ligand>
        <name>chlorophyll a</name>
        <dbReference type="ChEBI" id="CHEBI:58416"/>
        <label>1</label>
    </ligand>
</feature>
<accession>A0ABD3RB05</accession>
<evidence type="ECO:0000256" key="7">
    <source>
        <dbReference type="ARBA" id="ARBA00023243"/>
    </source>
</evidence>
<keyword evidence="6" id="KW-0934">Plastid</keyword>
<feature type="signal peptide" evidence="9">
    <location>
        <begin position="1"/>
        <end position="17"/>
    </location>
</feature>
<feature type="chain" id="PRO_5044785908" evidence="9">
    <location>
        <begin position="18"/>
        <end position="195"/>
    </location>
</feature>
<dbReference type="InterPro" id="IPR022796">
    <property type="entry name" value="Chloroa_b-bind"/>
</dbReference>
<feature type="binding site" evidence="8">
    <location>
        <position position="73"/>
    </location>
    <ligand>
        <name>chlorophyll a</name>
        <dbReference type="ChEBI" id="CHEBI:58416"/>
        <label>1</label>
    </ligand>
</feature>
<proteinExistence type="inferred from homology"/>
<gene>
    <name evidence="10" type="ORF">ACHAXA_006344</name>
</gene>
<evidence type="ECO:0000256" key="6">
    <source>
        <dbReference type="ARBA" id="ARBA00022640"/>
    </source>
</evidence>